<organism evidence="1 2">
    <name type="scientific">Arctia plantaginis</name>
    <name type="common">Wood tiger moth</name>
    <name type="synonym">Phalaena plantaginis</name>
    <dbReference type="NCBI Taxonomy" id="874455"/>
    <lineage>
        <taxon>Eukaryota</taxon>
        <taxon>Metazoa</taxon>
        <taxon>Ecdysozoa</taxon>
        <taxon>Arthropoda</taxon>
        <taxon>Hexapoda</taxon>
        <taxon>Insecta</taxon>
        <taxon>Pterygota</taxon>
        <taxon>Neoptera</taxon>
        <taxon>Endopterygota</taxon>
        <taxon>Lepidoptera</taxon>
        <taxon>Glossata</taxon>
        <taxon>Ditrysia</taxon>
        <taxon>Noctuoidea</taxon>
        <taxon>Erebidae</taxon>
        <taxon>Arctiinae</taxon>
        <taxon>Arctia</taxon>
    </lineage>
</organism>
<name>A0A8S0Z112_ARCPL</name>
<protein>
    <submittedName>
        <fullName evidence="1">Uncharacterized protein</fullName>
    </submittedName>
</protein>
<sequence length="86" mass="10166">MLSSDLQVNSALFHWIVFSDSSLRGLYKRRFVDKNFKLTTKWKTKKRKCKLISFLDRKLRYPSGTTMHTQELFDLVVLYPSVTFSA</sequence>
<gene>
    <name evidence="1" type="ORF">APLA_LOCUS1685</name>
</gene>
<dbReference type="AlphaFoldDB" id="A0A8S0Z112"/>
<comment type="caution">
    <text evidence="1">The sequence shown here is derived from an EMBL/GenBank/DDBJ whole genome shotgun (WGS) entry which is preliminary data.</text>
</comment>
<dbReference type="EMBL" id="CADEBD010000171">
    <property type="protein sequence ID" value="CAB3224049.1"/>
    <property type="molecule type" value="Genomic_DNA"/>
</dbReference>
<evidence type="ECO:0000313" key="2">
    <source>
        <dbReference type="Proteomes" id="UP000494256"/>
    </source>
</evidence>
<proteinExistence type="predicted"/>
<dbReference type="OrthoDB" id="8062658at2759"/>
<evidence type="ECO:0000313" key="1">
    <source>
        <dbReference type="EMBL" id="CAB3224049.1"/>
    </source>
</evidence>
<reference evidence="1 2" key="1">
    <citation type="submission" date="2020-04" db="EMBL/GenBank/DDBJ databases">
        <authorList>
            <person name="Wallbank WR R."/>
            <person name="Pardo Diaz C."/>
            <person name="Kozak K."/>
            <person name="Martin S."/>
            <person name="Jiggins C."/>
            <person name="Moest M."/>
            <person name="Warren A I."/>
            <person name="Byers J.R.P. K."/>
            <person name="Montejo-Kovacevich G."/>
            <person name="Yen C E."/>
        </authorList>
    </citation>
    <scope>NUCLEOTIDE SEQUENCE [LARGE SCALE GENOMIC DNA]</scope>
</reference>
<accession>A0A8S0Z112</accession>
<dbReference type="Proteomes" id="UP000494256">
    <property type="component" value="Unassembled WGS sequence"/>
</dbReference>